<dbReference type="Proteomes" id="UP000724874">
    <property type="component" value="Unassembled WGS sequence"/>
</dbReference>
<proteinExistence type="predicted"/>
<dbReference type="AlphaFoldDB" id="A0A9P5NKQ3"/>
<accession>A0A9P5NKQ3</accession>
<comment type="caution">
    <text evidence="1">The sequence shown here is derived from an EMBL/GenBank/DDBJ whole genome shotgun (WGS) entry which is preliminary data.</text>
</comment>
<keyword evidence="2" id="KW-1185">Reference proteome</keyword>
<gene>
    <name evidence="1" type="ORF">CPB84DRAFT_1848935</name>
</gene>
<evidence type="ECO:0000313" key="1">
    <source>
        <dbReference type="EMBL" id="KAF8891449.1"/>
    </source>
</evidence>
<dbReference type="OrthoDB" id="3531694at2759"/>
<protein>
    <submittedName>
        <fullName evidence="1">Uncharacterized protein</fullName>
    </submittedName>
</protein>
<evidence type="ECO:0000313" key="2">
    <source>
        <dbReference type="Proteomes" id="UP000724874"/>
    </source>
</evidence>
<dbReference type="EMBL" id="JADNYJ010000072">
    <property type="protein sequence ID" value="KAF8891449.1"/>
    <property type="molecule type" value="Genomic_DNA"/>
</dbReference>
<organism evidence="1 2">
    <name type="scientific">Gymnopilus junonius</name>
    <name type="common">Spectacular rustgill mushroom</name>
    <name type="synonym">Gymnopilus spectabilis subsp. junonius</name>
    <dbReference type="NCBI Taxonomy" id="109634"/>
    <lineage>
        <taxon>Eukaryota</taxon>
        <taxon>Fungi</taxon>
        <taxon>Dikarya</taxon>
        <taxon>Basidiomycota</taxon>
        <taxon>Agaricomycotina</taxon>
        <taxon>Agaricomycetes</taxon>
        <taxon>Agaricomycetidae</taxon>
        <taxon>Agaricales</taxon>
        <taxon>Agaricineae</taxon>
        <taxon>Hymenogastraceae</taxon>
        <taxon>Gymnopilus</taxon>
    </lineage>
</organism>
<name>A0A9P5NKQ3_GYMJU</name>
<sequence length="117" mass="12974">MFPSIQDIQDAVSNMTTRGLNIVKATKGKGTLKDVKTNSDEETYGKVVSTLKTVGQKKPQVKSYALHGTRFHKSHRDLDDKKPILSVQLYSDVAGSPDAYVETLHIHPDGSYKSNRN</sequence>
<reference evidence="1" key="1">
    <citation type="submission" date="2020-11" db="EMBL/GenBank/DDBJ databases">
        <authorList>
            <consortium name="DOE Joint Genome Institute"/>
            <person name="Ahrendt S."/>
            <person name="Riley R."/>
            <person name="Andreopoulos W."/>
            <person name="LaButti K."/>
            <person name="Pangilinan J."/>
            <person name="Ruiz-duenas F.J."/>
            <person name="Barrasa J.M."/>
            <person name="Sanchez-Garcia M."/>
            <person name="Camarero S."/>
            <person name="Miyauchi S."/>
            <person name="Serrano A."/>
            <person name="Linde D."/>
            <person name="Babiker R."/>
            <person name="Drula E."/>
            <person name="Ayuso-Fernandez I."/>
            <person name="Pacheco R."/>
            <person name="Padilla G."/>
            <person name="Ferreira P."/>
            <person name="Barriuso J."/>
            <person name="Kellner H."/>
            <person name="Castanera R."/>
            <person name="Alfaro M."/>
            <person name="Ramirez L."/>
            <person name="Pisabarro A.G."/>
            <person name="Kuo A."/>
            <person name="Tritt A."/>
            <person name="Lipzen A."/>
            <person name="He G."/>
            <person name="Yan M."/>
            <person name="Ng V."/>
            <person name="Cullen D."/>
            <person name="Martin F."/>
            <person name="Rosso M.-N."/>
            <person name="Henrissat B."/>
            <person name="Hibbett D."/>
            <person name="Martinez A.T."/>
            <person name="Grigoriev I.V."/>
        </authorList>
    </citation>
    <scope>NUCLEOTIDE SEQUENCE</scope>
    <source>
        <strain evidence="1">AH 44721</strain>
    </source>
</reference>